<sequence length="147" mass="16775">MSDINNFKDQMLYEVQKAFYDERGKGARYRLTLTGVPYIKSQLGEKANDIEMIKNWLIENKFCTEIEIEQDEIEFKAKMKNCCLYNISNSFYEKGMQPLSCPIANMFMSAIESELGLSPELLPIDIKGEYCGIRCAKIADSAVVEGN</sequence>
<evidence type="ECO:0000313" key="2">
    <source>
        <dbReference type="Proteomes" id="UP000611629"/>
    </source>
</evidence>
<dbReference type="RefSeq" id="WP_179238519.1">
    <property type="nucleotide sequence ID" value="NZ_JACBNQ010000013.1"/>
</dbReference>
<keyword evidence="2" id="KW-1185">Reference proteome</keyword>
<name>A0A974BL17_SEDHY</name>
<accession>A0A974BL17</accession>
<organism evidence="1 2">
    <name type="scientific">Sedimentibacter hydroxybenzoicus DSM 7310</name>
    <dbReference type="NCBI Taxonomy" id="1123245"/>
    <lineage>
        <taxon>Bacteria</taxon>
        <taxon>Bacillati</taxon>
        <taxon>Bacillota</taxon>
        <taxon>Tissierellia</taxon>
        <taxon>Sedimentibacter</taxon>
    </lineage>
</organism>
<gene>
    <name evidence="1" type="ORF">HZF24_11775</name>
</gene>
<comment type="caution">
    <text evidence="1">The sequence shown here is derived from an EMBL/GenBank/DDBJ whole genome shotgun (WGS) entry which is preliminary data.</text>
</comment>
<proteinExistence type="predicted"/>
<dbReference type="EMBL" id="JACBNQ010000013">
    <property type="protein sequence ID" value="NYB74816.1"/>
    <property type="molecule type" value="Genomic_DNA"/>
</dbReference>
<evidence type="ECO:0000313" key="1">
    <source>
        <dbReference type="EMBL" id="NYB74816.1"/>
    </source>
</evidence>
<reference evidence="1" key="1">
    <citation type="submission" date="2020-07" db="EMBL/GenBank/DDBJ databases">
        <title>Genomic analysis of a strain of Sedimentibacter Hydroxybenzoicus DSM7310.</title>
        <authorList>
            <person name="Ma S."/>
        </authorList>
    </citation>
    <scope>NUCLEOTIDE SEQUENCE</scope>
    <source>
        <strain evidence="1">DSM 7310</strain>
    </source>
</reference>
<dbReference type="Proteomes" id="UP000611629">
    <property type="component" value="Unassembled WGS sequence"/>
</dbReference>
<protein>
    <submittedName>
        <fullName evidence="1">Uncharacterized protein</fullName>
    </submittedName>
</protein>
<dbReference type="AlphaFoldDB" id="A0A974BL17"/>